<dbReference type="GO" id="GO:0005886">
    <property type="term" value="C:plasma membrane"/>
    <property type="evidence" value="ECO:0007669"/>
    <property type="project" value="UniProtKB-SubCell"/>
</dbReference>
<evidence type="ECO:0000256" key="3">
    <source>
        <dbReference type="ARBA" id="ARBA00022448"/>
    </source>
</evidence>
<evidence type="ECO:0000256" key="2">
    <source>
        <dbReference type="ARBA" id="ARBA00009142"/>
    </source>
</evidence>
<evidence type="ECO:0000256" key="5">
    <source>
        <dbReference type="ARBA" id="ARBA00022692"/>
    </source>
</evidence>
<keyword evidence="7 8" id="KW-0472">Membrane</keyword>
<organism evidence="9 10">
    <name type="scientific">Pseudoprimorskyibacter insulae</name>
    <dbReference type="NCBI Taxonomy" id="1695997"/>
    <lineage>
        <taxon>Bacteria</taxon>
        <taxon>Pseudomonadati</taxon>
        <taxon>Pseudomonadota</taxon>
        <taxon>Alphaproteobacteria</taxon>
        <taxon>Rhodobacterales</taxon>
        <taxon>Paracoccaceae</taxon>
        <taxon>Pseudoprimorskyibacter</taxon>
    </lineage>
</organism>
<evidence type="ECO:0000313" key="10">
    <source>
        <dbReference type="Proteomes" id="UP000244904"/>
    </source>
</evidence>
<feature type="transmembrane region" description="Helical" evidence="8">
    <location>
        <begin position="14"/>
        <end position="39"/>
    </location>
</feature>
<feature type="transmembrane region" description="Helical" evidence="8">
    <location>
        <begin position="172"/>
        <end position="192"/>
    </location>
</feature>
<dbReference type="OrthoDB" id="9795324at2"/>
<feature type="transmembrane region" description="Helical" evidence="8">
    <location>
        <begin position="198"/>
        <end position="219"/>
    </location>
</feature>
<dbReference type="Proteomes" id="UP000244904">
    <property type="component" value="Unassembled WGS sequence"/>
</dbReference>
<gene>
    <name evidence="9" type="ORF">PRI8871_02690</name>
</gene>
<feature type="transmembrane region" description="Helical" evidence="8">
    <location>
        <begin position="105"/>
        <end position="125"/>
    </location>
</feature>
<evidence type="ECO:0000313" key="9">
    <source>
        <dbReference type="EMBL" id="SPF80877.1"/>
    </source>
</evidence>
<reference evidence="10" key="1">
    <citation type="submission" date="2018-03" db="EMBL/GenBank/DDBJ databases">
        <authorList>
            <person name="Rodrigo-Torres L."/>
            <person name="Arahal R. D."/>
            <person name="Lucena T."/>
        </authorList>
    </citation>
    <scope>NUCLEOTIDE SEQUENCE [LARGE SCALE GENOMIC DNA]</scope>
    <source>
        <strain evidence="10">CECT 8871</strain>
    </source>
</reference>
<dbReference type="PANTHER" id="PTHR30269:SF37">
    <property type="entry name" value="MEMBRANE TRANSPORTER PROTEIN"/>
    <property type="match status" value="1"/>
</dbReference>
<feature type="transmembrane region" description="Helical" evidence="8">
    <location>
        <begin position="51"/>
        <end position="68"/>
    </location>
</feature>
<dbReference type="AlphaFoldDB" id="A0A2R8AY24"/>
<dbReference type="Pfam" id="PF01925">
    <property type="entry name" value="TauE"/>
    <property type="match status" value="1"/>
</dbReference>
<feature type="transmembrane region" description="Helical" evidence="8">
    <location>
        <begin position="80"/>
        <end position="98"/>
    </location>
</feature>
<keyword evidence="10" id="KW-1185">Reference proteome</keyword>
<feature type="transmembrane region" description="Helical" evidence="8">
    <location>
        <begin position="228"/>
        <end position="249"/>
    </location>
</feature>
<dbReference type="InterPro" id="IPR002781">
    <property type="entry name" value="TM_pro_TauE-like"/>
</dbReference>
<protein>
    <recommendedName>
        <fullName evidence="8">Probable membrane transporter protein</fullName>
    </recommendedName>
</protein>
<evidence type="ECO:0000256" key="1">
    <source>
        <dbReference type="ARBA" id="ARBA00004651"/>
    </source>
</evidence>
<keyword evidence="5 8" id="KW-0812">Transmembrane</keyword>
<feature type="transmembrane region" description="Helical" evidence="8">
    <location>
        <begin position="137"/>
        <end position="160"/>
    </location>
</feature>
<evidence type="ECO:0000256" key="6">
    <source>
        <dbReference type="ARBA" id="ARBA00022989"/>
    </source>
</evidence>
<comment type="subcellular location">
    <subcellularLocation>
        <location evidence="1 8">Cell membrane</location>
        <topology evidence="1 8">Multi-pass membrane protein</topology>
    </subcellularLocation>
</comment>
<sequence>MTETFMLALQIEGLAFILLAVFAAGVVYGFAGFGAALIFMPVASRFIPVEMAIGAFALGGLASAATVLPKTLPLVQRRPMAIMLGAAIVSVSLGILVLRHSDVVALRWAVIAVCTITLIALVSGWRHATPPTSRNRALLGAATGFVGGTTGLTGPVLVLFQLSSRDSVERSRATLATFLTLLSILMIPLMAVQGALPGHAVALGLLLLPPYALGCWIGARMFRPDREYLYRTVAYGLIGCAILLGLPIWH</sequence>
<keyword evidence="3" id="KW-0813">Transport</keyword>
<keyword evidence="4 8" id="KW-1003">Cell membrane</keyword>
<dbReference type="InterPro" id="IPR052017">
    <property type="entry name" value="TSUP"/>
</dbReference>
<accession>A0A2R8AY24</accession>
<evidence type="ECO:0000256" key="8">
    <source>
        <dbReference type="RuleBase" id="RU363041"/>
    </source>
</evidence>
<comment type="similarity">
    <text evidence="2 8">Belongs to the 4-toluene sulfonate uptake permease (TSUP) (TC 2.A.102) family.</text>
</comment>
<evidence type="ECO:0000256" key="4">
    <source>
        <dbReference type="ARBA" id="ARBA00022475"/>
    </source>
</evidence>
<keyword evidence="6 8" id="KW-1133">Transmembrane helix</keyword>
<evidence type="ECO:0000256" key="7">
    <source>
        <dbReference type="ARBA" id="ARBA00023136"/>
    </source>
</evidence>
<name>A0A2R8AY24_9RHOB</name>
<dbReference type="PANTHER" id="PTHR30269">
    <property type="entry name" value="TRANSMEMBRANE PROTEIN YFCA"/>
    <property type="match status" value="1"/>
</dbReference>
<dbReference type="EMBL" id="OMOJ01000005">
    <property type="protein sequence ID" value="SPF80877.1"/>
    <property type="molecule type" value="Genomic_DNA"/>
</dbReference>
<proteinExistence type="inferred from homology"/>